<evidence type="ECO:0000313" key="3">
    <source>
        <dbReference type="EMBL" id="CAL1133100.1"/>
    </source>
</evidence>
<name>A0A9P1BUI8_9DINO</name>
<organism evidence="2">
    <name type="scientific">Cladocopium goreaui</name>
    <dbReference type="NCBI Taxonomy" id="2562237"/>
    <lineage>
        <taxon>Eukaryota</taxon>
        <taxon>Sar</taxon>
        <taxon>Alveolata</taxon>
        <taxon>Dinophyceae</taxon>
        <taxon>Suessiales</taxon>
        <taxon>Symbiodiniaceae</taxon>
        <taxon>Cladocopium</taxon>
    </lineage>
</organism>
<dbReference type="EMBL" id="CAMXCT020000509">
    <property type="protein sequence ID" value="CAL1133100.1"/>
    <property type="molecule type" value="Genomic_DNA"/>
</dbReference>
<feature type="region of interest" description="Disordered" evidence="1">
    <location>
        <begin position="893"/>
        <end position="925"/>
    </location>
</feature>
<comment type="caution">
    <text evidence="2">The sequence shown here is derived from an EMBL/GenBank/DDBJ whole genome shotgun (WGS) entry which is preliminary data.</text>
</comment>
<sequence>MRCDVIVLDGNAKNRRAVCAAALAGCSYSPTLRRTLRHTCTKTPAFKHCFCLHHCEAPGADRSHTVSWLESSNIFSFVWLQRRCLGLCSRLQDVEILQHKSINDGQQLMVLLQETTEPRREAWVLDSAVPDTVLSKYLRQVGAEKLKLRKRTHEPQPSDTAGPSPAPPLLQAQVEPVAELEQCSDPADLASVACSTHKESSTAQRQLAKSAGMLCVCLSEGLILHMQEIYGCESLSQRYFCVAAVKALLPTLTTVVHDDACHLHKYCARRAAHSQAAAQLSPPHMTFVCDKFHMAGHTDAWCKQTCDPELPSNSALLAGVSFSCGAMSGAPDDGQYVPAMKLMWDEVDRRFDPKYVLGEAGHQFCQSYSVRAAHPEFPYALHCLSLMCALANGARVAIFATAPSPLTLVAVNVNYAQTRKSSMTGHAEALGQELDTVILENAMSKLQQESFEEGAAQVLRRGFSKSNCPPYLKPRIASATVASATPEEWFHRCSADWNQVRNADKLPGDWSGRCWYGLLGNFDEAYDFLLSLGLLSDSNARTREKSKSKVNPYQSAFNKLLPFGSSARATKTAGSYGENPGKTISLGITCNMHPAFYIPMERGELGSHAASTKERFLISTGRPVQPHEDIPADFCLPEGVSPYRWVPLTPEIADLIGVAKEATSPDAAAQEWAEAGLEDEAAAQLTQNAAGEYVPSEDGYLVRLLDDKLTRIRFRRSEAAPNGFEAEWRVANRNFAIPEVCRLRNCVARVATYFAAPHQVITLTSEAESWHLSYQGAMNVQSHVVRDTGDIQAGARFGAAPWQVGVLAALLLVFEIFVGAHSPAALEERALQVTPGHLQRAYALLQLVQRLKHIALGDTAASPDLPPPQEDVRADDLGALRIPYVPEDFASTQAGAGIPEVGDDEEGDEAAEESPEEHVPELPAPVAVKPLTLQDVRASDFGFGDNGVTVQPDGLHSRNFTDRTVLKQTLLAGKPKITRKEACDKMRSERGQGRKALPKEKWVAVMRAAASQFPDLLRLDGEILCLKMIPDTAAGKVAYHNDLMRACRLSLRELIAAMDKAAEKKEERRAKRARVDD</sequence>
<proteinExistence type="predicted"/>
<dbReference type="AlphaFoldDB" id="A0A9P1BUI8"/>
<reference evidence="2" key="1">
    <citation type="submission" date="2022-10" db="EMBL/GenBank/DDBJ databases">
        <authorList>
            <person name="Chen Y."/>
            <person name="Dougan E. K."/>
            <person name="Chan C."/>
            <person name="Rhodes N."/>
            <person name="Thang M."/>
        </authorList>
    </citation>
    <scope>NUCLEOTIDE SEQUENCE</scope>
</reference>
<reference evidence="3" key="2">
    <citation type="submission" date="2024-04" db="EMBL/GenBank/DDBJ databases">
        <authorList>
            <person name="Chen Y."/>
            <person name="Shah S."/>
            <person name="Dougan E. K."/>
            <person name="Thang M."/>
            <person name="Chan C."/>
        </authorList>
    </citation>
    <scope>NUCLEOTIDE SEQUENCE [LARGE SCALE GENOMIC DNA]</scope>
</reference>
<evidence type="ECO:0000256" key="1">
    <source>
        <dbReference type="SAM" id="MobiDB-lite"/>
    </source>
</evidence>
<feature type="compositionally biased region" description="Acidic residues" evidence="1">
    <location>
        <begin position="901"/>
        <end position="915"/>
    </location>
</feature>
<evidence type="ECO:0000313" key="4">
    <source>
        <dbReference type="Proteomes" id="UP001152797"/>
    </source>
</evidence>
<feature type="region of interest" description="Disordered" evidence="1">
    <location>
        <begin position="148"/>
        <end position="169"/>
    </location>
</feature>
<dbReference type="EMBL" id="CAMXCT030000509">
    <property type="protein sequence ID" value="CAL4767037.1"/>
    <property type="molecule type" value="Genomic_DNA"/>
</dbReference>
<dbReference type="EMBL" id="CAMXCT010000509">
    <property type="protein sequence ID" value="CAI3979725.1"/>
    <property type="molecule type" value="Genomic_DNA"/>
</dbReference>
<accession>A0A9P1BUI8</accession>
<dbReference type="OrthoDB" id="415271at2759"/>
<evidence type="ECO:0000313" key="2">
    <source>
        <dbReference type="EMBL" id="CAI3979725.1"/>
    </source>
</evidence>
<keyword evidence="4" id="KW-1185">Reference proteome</keyword>
<gene>
    <name evidence="2" type="ORF">C1SCF055_LOCUS7659</name>
</gene>
<dbReference type="Proteomes" id="UP001152797">
    <property type="component" value="Unassembled WGS sequence"/>
</dbReference>
<protein>
    <submittedName>
        <fullName evidence="2">Uncharacterized protein</fullName>
    </submittedName>
</protein>